<dbReference type="Proteomes" id="UP001143486">
    <property type="component" value="Unassembled WGS sequence"/>
</dbReference>
<reference evidence="3" key="2">
    <citation type="submission" date="2023-01" db="EMBL/GenBank/DDBJ databases">
        <authorList>
            <person name="Sun Q."/>
            <person name="Evtushenko L."/>
        </authorList>
    </citation>
    <scope>NUCLEOTIDE SEQUENCE</scope>
    <source>
        <strain evidence="3">VKM B-1513</strain>
    </source>
</reference>
<proteinExistence type="predicted"/>
<evidence type="ECO:0000313" key="3">
    <source>
        <dbReference type="EMBL" id="GLK50533.1"/>
    </source>
</evidence>
<dbReference type="SUPFAM" id="SSF55874">
    <property type="entry name" value="ATPase domain of HSP90 chaperone/DNA topoisomerase II/histidine kinase"/>
    <property type="match status" value="1"/>
</dbReference>
<dbReference type="Pfam" id="PF06580">
    <property type="entry name" value="His_kinase"/>
    <property type="match status" value="1"/>
</dbReference>
<dbReference type="GO" id="GO:0016020">
    <property type="term" value="C:membrane"/>
    <property type="evidence" value="ECO:0007669"/>
    <property type="project" value="InterPro"/>
</dbReference>
<keyword evidence="1" id="KW-1133">Transmembrane helix</keyword>
<feature type="transmembrane region" description="Helical" evidence="1">
    <location>
        <begin position="76"/>
        <end position="100"/>
    </location>
</feature>
<dbReference type="AlphaFoldDB" id="A0A9W6MM07"/>
<sequence length="361" mass="39883">MFDRLSKSALKIRVFGLVLSTLMALVQILAMLMLPQITGNPLNTNGLVTLGFGTVFGLVVSQIVLTFFLRHGIESIGAWLAAFAGMLAYGLFDTVVAAWIEQSSLLPLSRGLLIFGVRLTANVLWMYGVWLGVTLFLLSQHHVAEERQRVLMLERAQFETRLSFLESQINPHFLFNALNTVASLIVLERAPDARHAVIHLGHLLRRSLNGEGSPLATLNDEIDAAKAYLAIEKLRFSDRLNVDWFVEPGLGEVTLPRFSLQPLVENIVKHGVAHALAPVNARIRINSTPRGVMICIWNDGLPDAPRLADPKRHSGVGLRNLEQRLHLLFAGEASLEAGRPDAGTFECRLTLPFPVLREAAE</sequence>
<feature type="transmembrane region" description="Helical" evidence="1">
    <location>
        <begin position="112"/>
        <end position="138"/>
    </location>
</feature>
<dbReference type="InterPro" id="IPR050640">
    <property type="entry name" value="Bact_2-comp_sensor_kinase"/>
</dbReference>
<keyword evidence="4" id="KW-1185">Reference proteome</keyword>
<name>A0A9W6MM07_9PROT</name>
<dbReference type="Gene3D" id="3.30.565.10">
    <property type="entry name" value="Histidine kinase-like ATPase, C-terminal domain"/>
    <property type="match status" value="1"/>
</dbReference>
<dbReference type="EMBL" id="BSFE01000001">
    <property type="protein sequence ID" value="GLK50533.1"/>
    <property type="molecule type" value="Genomic_DNA"/>
</dbReference>
<evidence type="ECO:0000256" key="1">
    <source>
        <dbReference type="SAM" id="Phobius"/>
    </source>
</evidence>
<reference evidence="3" key="1">
    <citation type="journal article" date="2014" name="Int. J. Syst. Evol. Microbiol.">
        <title>Complete genome sequence of Corynebacterium casei LMG S-19264T (=DSM 44701T), isolated from a smear-ripened cheese.</title>
        <authorList>
            <consortium name="US DOE Joint Genome Institute (JGI-PGF)"/>
            <person name="Walter F."/>
            <person name="Albersmeier A."/>
            <person name="Kalinowski J."/>
            <person name="Ruckert C."/>
        </authorList>
    </citation>
    <scope>NUCLEOTIDE SEQUENCE</scope>
    <source>
        <strain evidence="3">VKM B-1513</strain>
    </source>
</reference>
<keyword evidence="1" id="KW-0472">Membrane</keyword>
<dbReference type="PANTHER" id="PTHR34220">
    <property type="entry name" value="SENSOR HISTIDINE KINASE YPDA"/>
    <property type="match status" value="1"/>
</dbReference>
<feature type="transmembrane region" description="Helical" evidence="1">
    <location>
        <begin position="12"/>
        <end position="34"/>
    </location>
</feature>
<comment type="caution">
    <text evidence="3">The sequence shown here is derived from an EMBL/GenBank/DDBJ whole genome shotgun (WGS) entry which is preliminary data.</text>
</comment>
<dbReference type="InterPro" id="IPR036890">
    <property type="entry name" value="HATPase_C_sf"/>
</dbReference>
<feature type="transmembrane region" description="Helical" evidence="1">
    <location>
        <begin position="46"/>
        <end position="69"/>
    </location>
</feature>
<dbReference type="InterPro" id="IPR010559">
    <property type="entry name" value="Sig_transdc_His_kin_internal"/>
</dbReference>
<gene>
    <name evidence="3" type="ORF">GCM10017621_00410</name>
</gene>
<protein>
    <recommendedName>
        <fullName evidence="2">Signal transduction histidine kinase internal region domain-containing protein</fullName>
    </recommendedName>
</protein>
<dbReference type="PANTHER" id="PTHR34220:SF7">
    <property type="entry name" value="SENSOR HISTIDINE KINASE YPDA"/>
    <property type="match status" value="1"/>
</dbReference>
<keyword evidence="1" id="KW-0812">Transmembrane</keyword>
<feature type="domain" description="Signal transduction histidine kinase internal region" evidence="2">
    <location>
        <begin position="161"/>
        <end position="240"/>
    </location>
</feature>
<dbReference type="RefSeq" id="WP_271184934.1">
    <property type="nucleotide sequence ID" value="NZ_BSFE01000001.1"/>
</dbReference>
<organism evidence="3 4">
    <name type="scientific">Maricaulis virginensis</name>
    <dbReference type="NCBI Taxonomy" id="144022"/>
    <lineage>
        <taxon>Bacteria</taxon>
        <taxon>Pseudomonadati</taxon>
        <taxon>Pseudomonadota</taxon>
        <taxon>Alphaproteobacteria</taxon>
        <taxon>Maricaulales</taxon>
        <taxon>Maricaulaceae</taxon>
        <taxon>Maricaulis</taxon>
    </lineage>
</organism>
<evidence type="ECO:0000313" key="4">
    <source>
        <dbReference type="Proteomes" id="UP001143486"/>
    </source>
</evidence>
<dbReference type="GO" id="GO:0000155">
    <property type="term" value="F:phosphorelay sensor kinase activity"/>
    <property type="evidence" value="ECO:0007669"/>
    <property type="project" value="InterPro"/>
</dbReference>
<evidence type="ECO:0000259" key="2">
    <source>
        <dbReference type="Pfam" id="PF06580"/>
    </source>
</evidence>
<accession>A0A9W6MM07</accession>